<dbReference type="OrthoDB" id="8639790at2"/>
<organism evidence="3 4">
    <name type="scientific">Bordetella genomosp. 13</name>
    <dbReference type="NCBI Taxonomy" id="463040"/>
    <lineage>
        <taxon>Bacteria</taxon>
        <taxon>Pseudomonadati</taxon>
        <taxon>Pseudomonadota</taxon>
        <taxon>Betaproteobacteria</taxon>
        <taxon>Burkholderiales</taxon>
        <taxon>Alcaligenaceae</taxon>
        <taxon>Bordetella</taxon>
    </lineage>
</organism>
<dbReference type="AlphaFoldDB" id="A0A1W6ZCE0"/>
<name>A0A1W6ZCE0_9BORD</name>
<reference evidence="3 4" key="1">
    <citation type="submission" date="2017-05" db="EMBL/GenBank/DDBJ databases">
        <title>Complete and WGS of Bordetella genogroups.</title>
        <authorList>
            <person name="Spilker T."/>
            <person name="LiPuma J."/>
        </authorList>
    </citation>
    <scope>NUCLEOTIDE SEQUENCE [LARGE SCALE GENOMIC DNA]</scope>
    <source>
        <strain evidence="3 4">AU7206</strain>
    </source>
</reference>
<feature type="signal peptide" evidence="2">
    <location>
        <begin position="1"/>
        <end position="22"/>
    </location>
</feature>
<dbReference type="RefSeq" id="WP_086078575.1">
    <property type="nucleotide sequence ID" value="NZ_CP021111.1"/>
</dbReference>
<proteinExistence type="predicted"/>
<dbReference type="Proteomes" id="UP000194161">
    <property type="component" value="Chromosome"/>
</dbReference>
<feature type="compositionally biased region" description="Low complexity" evidence="1">
    <location>
        <begin position="31"/>
        <end position="41"/>
    </location>
</feature>
<dbReference type="EMBL" id="CP021111">
    <property type="protein sequence ID" value="ARP94810.1"/>
    <property type="molecule type" value="Genomic_DNA"/>
</dbReference>
<evidence type="ECO:0000256" key="1">
    <source>
        <dbReference type="SAM" id="MobiDB-lite"/>
    </source>
</evidence>
<evidence type="ECO:0000256" key="2">
    <source>
        <dbReference type="SAM" id="SignalP"/>
    </source>
</evidence>
<feature type="chain" id="PRO_5012213310" evidence="2">
    <location>
        <begin position="23"/>
        <end position="110"/>
    </location>
</feature>
<sequence length="110" mass="11898">MKIRMQALAALGFSILSGAALAQPVQQYNFPSSPGSASPPSTLRITESPAPMAAQPAPAPAPIRDTQESLEEYQRCRTVSDRAAVDSEQMRIGVAACLKELEQRRQMQAR</sequence>
<keyword evidence="4" id="KW-1185">Reference proteome</keyword>
<protein>
    <submittedName>
        <fullName evidence="3">Uncharacterized protein</fullName>
    </submittedName>
</protein>
<feature type="region of interest" description="Disordered" evidence="1">
    <location>
        <begin position="28"/>
        <end position="70"/>
    </location>
</feature>
<evidence type="ECO:0000313" key="3">
    <source>
        <dbReference type="EMBL" id="ARP94810.1"/>
    </source>
</evidence>
<accession>A0A1W6ZCE0</accession>
<dbReference type="STRING" id="463040.CAL15_10680"/>
<keyword evidence="2" id="KW-0732">Signal</keyword>
<dbReference type="KEGG" id="bgm:CAL15_10680"/>
<gene>
    <name evidence="3" type="ORF">CAL15_10680</name>
</gene>
<evidence type="ECO:0000313" key="4">
    <source>
        <dbReference type="Proteomes" id="UP000194161"/>
    </source>
</evidence>